<name>A0A8S9LEM6_BRACR</name>
<reference evidence="1" key="1">
    <citation type="submission" date="2019-12" db="EMBL/GenBank/DDBJ databases">
        <title>Genome sequencing and annotation of Brassica cretica.</title>
        <authorList>
            <person name="Studholme D.J."/>
            <person name="Sarris P.F."/>
        </authorList>
    </citation>
    <scope>NUCLEOTIDE SEQUENCE</scope>
    <source>
        <strain evidence="1">PFS-102/07</strain>
        <tissue evidence="1">Leaf</tissue>
    </source>
</reference>
<dbReference type="EMBL" id="QGKY02000094">
    <property type="protein sequence ID" value="KAF2604579.1"/>
    <property type="molecule type" value="Genomic_DNA"/>
</dbReference>
<dbReference type="AlphaFoldDB" id="A0A8S9LEM6"/>
<organism evidence="1">
    <name type="scientific">Brassica cretica</name>
    <name type="common">Mustard</name>
    <dbReference type="NCBI Taxonomy" id="69181"/>
    <lineage>
        <taxon>Eukaryota</taxon>
        <taxon>Viridiplantae</taxon>
        <taxon>Streptophyta</taxon>
        <taxon>Embryophyta</taxon>
        <taxon>Tracheophyta</taxon>
        <taxon>Spermatophyta</taxon>
        <taxon>Magnoliopsida</taxon>
        <taxon>eudicotyledons</taxon>
        <taxon>Gunneridae</taxon>
        <taxon>Pentapetalae</taxon>
        <taxon>rosids</taxon>
        <taxon>malvids</taxon>
        <taxon>Brassicales</taxon>
        <taxon>Brassicaceae</taxon>
        <taxon>Brassiceae</taxon>
        <taxon>Brassica</taxon>
    </lineage>
</organism>
<evidence type="ECO:0000313" key="1">
    <source>
        <dbReference type="EMBL" id="KAF2604579.1"/>
    </source>
</evidence>
<sequence length="88" mass="10037">MSFFVAGPWKNPFVFLSVTTRDSISVAAISIKQSYNFLCPEPFFDIQQKGSCWKWHSPDCKSCEMDNLRCGFKNKASIKVKCFGDELV</sequence>
<proteinExistence type="predicted"/>
<accession>A0A8S9LEM6</accession>
<comment type="caution">
    <text evidence="1">The sequence shown here is derived from an EMBL/GenBank/DDBJ whole genome shotgun (WGS) entry which is preliminary data.</text>
</comment>
<gene>
    <name evidence="1" type="ORF">F2Q70_00024368</name>
</gene>
<protein>
    <submittedName>
        <fullName evidence="1">Uncharacterized protein</fullName>
    </submittedName>
</protein>